<dbReference type="GO" id="GO:0016757">
    <property type="term" value="F:glycosyltransferase activity"/>
    <property type="evidence" value="ECO:0007669"/>
    <property type="project" value="UniProtKB-UniRule"/>
</dbReference>
<keyword evidence="7" id="KW-1185">Reference proteome</keyword>
<evidence type="ECO:0000256" key="3">
    <source>
        <dbReference type="ARBA" id="ARBA00022676"/>
    </source>
</evidence>
<comment type="similarity">
    <text evidence="2 6">Belongs to the glycosyltransferase 92 family.</text>
</comment>
<evidence type="ECO:0000313" key="7">
    <source>
        <dbReference type="Proteomes" id="UP000887569"/>
    </source>
</evidence>
<dbReference type="Proteomes" id="UP000887569">
    <property type="component" value="Unplaced"/>
</dbReference>
<dbReference type="Pfam" id="PF01697">
    <property type="entry name" value="Glyco_transf_92"/>
    <property type="match status" value="1"/>
</dbReference>
<evidence type="ECO:0000256" key="5">
    <source>
        <dbReference type="ARBA" id="ARBA00023136"/>
    </source>
</evidence>
<keyword evidence="3 6" id="KW-0328">Glycosyltransferase</keyword>
<dbReference type="PANTHER" id="PTHR47024">
    <property type="entry name" value="BIOFILM ABSENT ON HEAD (AFTER YERSINIA EXPOSURE)-RELATED"/>
    <property type="match status" value="1"/>
</dbReference>
<proteinExistence type="inferred from homology"/>
<feature type="transmembrane region" description="Helical" evidence="6">
    <location>
        <begin position="20"/>
        <end position="39"/>
    </location>
</feature>
<dbReference type="EC" id="2.4.1.-" evidence="6"/>
<dbReference type="InterPro" id="IPR008166">
    <property type="entry name" value="Glyco_transf_92"/>
</dbReference>
<keyword evidence="5 6" id="KW-0472">Membrane</keyword>
<protein>
    <recommendedName>
        <fullName evidence="6">Glycosyltransferase family 92 protein</fullName>
        <ecNumber evidence="6">2.4.1.-</ecNumber>
    </recommendedName>
</protein>
<organism evidence="7 8">
    <name type="scientific">Parascaris univalens</name>
    <name type="common">Nematode worm</name>
    <dbReference type="NCBI Taxonomy" id="6257"/>
    <lineage>
        <taxon>Eukaryota</taxon>
        <taxon>Metazoa</taxon>
        <taxon>Ecdysozoa</taxon>
        <taxon>Nematoda</taxon>
        <taxon>Chromadorea</taxon>
        <taxon>Rhabditida</taxon>
        <taxon>Spirurina</taxon>
        <taxon>Ascaridomorpha</taxon>
        <taxon>Ascaridoidea</taxon>
        <taxon>Ascarididae</taxon>
        <taxon>Parascaris</taxon>
    </lineage>
</organism>
<dbReference type="AlphaFoldDB" id="A0A915A125"/>
<evidence type="ECO:0000256" key="6">
    <source>
        <dbReference type="RuleBase" id="RU366017"/>
    </source>
</evidence>
<dbReference type="GO" id="GO:0016020">
    <property type="term" value="C:membrane"/>
    <property type="evidence" value="ECO:0007669"/>
    <property type="project" value="UniProtKB-SubCell"/>
</dbReference>
<evidence type="ECO:0000256" key="2">
    <source>
        <dbReference type="ARBA" id="ARBA00007647"/>
    </source>
</evidence>
<keyword evidence="4 6" id="KW-0808">Transferase</keyword>
<sequence>MEHSRWRVFLLKRWILRRQLLLGGVTAVVCIIFASLMWVCGVVTSTKDRSFARCGSGYPCGLEASHFSVGLKAQSLKSSSMIITRSAVLRQSNGFCLKMLVLETCESSKQIVRVQVNGRQVFCTSAIHVVDEECPWRWAQRCKWTPFALSTLLPEEPRNIRVFRGNNSIILNYEQIRQHGDLRLVVCIQPLYWFVDWLQVIEFIEAWKSQGADHFFFYYHIISEQVMKILRYYESTGSVTLIPWKSFPSSVEVDPNKSVYRLAHALASNDCLHRALIAQFVAFVDVDEFVVANG</sequence>
<dbReference type="WBParaSite" id="PgE140_g001_t02">
    <property type="protein sequence ID" value="PgE140_g001_t02"/>
    <property type="gene ID" value="PgE140_g001"/>
</dbReference>
<dbReference type="PANTHER" id="PTHR47024:SF1">
    <property type="entry name" value="GLYCOSYLTRANSFERASE FAMILY 92 PROTEIN"/>
    <property type="match status" value="1"/>
</dbReference>
<accession>A0A915A125</accession>
<keyword evidence="6" id="KW-0812">Transmembrane</keyword>
<comment type="subcellular location">
    <subcellularLocation>
        <location evidence="1">Membrane</location>
        <topology evidence="1">Single-pass membrane protein</topology>
    </subcellularLocation>
</comment>
<keyword evidence="6" id="KW-1133">Transmembrane helix</keyword>
<evidence type="ECO:0000313" key="8">
    <source>
        <dbReference type="WBParaSite" id="PgE140_g001_t02"/>
    </source>
</evidence>
<name>A0A915A125_PARUN</name>
<evidence type="ECO:0000256" key="1">
    <source>
        <dbReference type="ARBA" id="ARBA00004167"/>
    </source>
</evidence>
<reference evidence="8" key="1">
    <citation type="submission" date="2022-11" db="UniProtKB">
        <authorList>
            <consortium name="WormBaseParasite"/>
        </authorList>
    </citation>
    <scope>IDENTIFICATION</scope>
</reference>
<evidence type="ECO:0000256" key="4">
    <source>
        <dbReference type="ARBA" id="ARBA00022679"/>
    </source>
</evidence>